<comment type="caution">
    <text evidence="2">The sequence shown here is derived from an EMBL/GenBank/DDBJ whole genome shotgun (WGS) entry which is preliminary data.</text>
</comment>
<feature type="transmembrane region" description="Helical" evidence="1">
    <location>
        <begin position="298"/>
        <end position="317"/>
    </location>
</feature>
<accession>W4LQ00</accession>
<keyword evidence="1" id="KW-0812">Transmembrane</keyword>
<organism evidence="2 3">
    <name type="scientific">Entotheonella factor</name>
    <dbReference type="NCBI Taxonomy" id="1429438"/>
    <lineage>
        <taxon>Bacteria</taxon>
        <taxon>Pseudomonadati</taxon>
        <taxon>Nitrospinota/Tectimicrobiota group</taxon>
        <taxon>Candidatus Tectimicrobiota</taxon>
        <taxon>Candidatus Entotheonellia</taxon>
        <taxon>Candidatus Entotheonellales</taxon>
        <taxon>Candidatus Entotheonellaceae</taxon>
        <taxon>Candidatus Entotheonella</taxon>
    </lineage>
</organism>
<keyword evidence="1" id="KW-0472">Membrane</keyword>
<sequence>MPHILLVLFCLLFVIPPHLVRSATSGRIEGVVQQEGNAIANHRIMLIRFGPGQEVNRTPSETDAEGGFVFEGLETGSDFTYFVGIRYEGQLFRSESLQLSDSETKQHVVVQVGSAGTSALSPGAKTAQIHIPHHIIAIVLREGRLDVREIVNIQNPGSTPYQGEAQRQYVLHMPLPKGYDNLRDIQGMAPEHIRSDPFGLYLTQPLAPGTHRLVYTYALPMNDRVRTLLLRRSLPTGMIDVFTDAKRLVATSDFQFLGEVPIQSHTFLHFRGTNPEPGSRNWVQITLVGASVSNVLRVVSYTLIIAIALMGLAIPLYNQWRRRARLSADSAPSSEQLQMWQSERSQLLLAIAQLDNAQATGALDEPVYRQRRQSYKQQLRHVAEELHRANQPLDAPSLAQGLR</sequence>
<evidence type="ECO:0000313" key="3">
    <source>
        <dbReference type="Proteomes" id="UP000019141"/>
    </source>
</evidence>
<keyword evidence="3" id="KW-1185">Reference proteome</keyword>
<name>W4LQ00_ENTF1</name>
<keyword evidence="1" id="KW-1133">Transmembrane helix</keyword>
<gene>
    <name evidence="2" type="ORF">ETSY1_12275</name>
</gene>
<evidence type="ECO:0000256" key="1">
    <source>
        <dbReference type="SAM" id="Phobius"/>
    </source>
</evidence>
<dbReference type="Proteomes" id="UP000019141">
    <property type="component" value="Unassembled WGS sequence"/>
</dbReference>
<protein>
    <recommendedName>
        <fullName evidence="4">Carboxypeptidase regulatory-like domain-containing protein</fullName>
    </recommendedName>
</protein>
<dbReference type="HOGENOM" id="CLU_682747_0_0_7"/>
<dbReference type="EMBL" id="AZHW01000371">
    <property type="protein sequence ID" value="ETX00154.1"/>
    <property type="molecule type" value="Genomic_DNA"/>
</dbReference>
<evidence type="ECO:0000313" key="2">
    <source>
        <dbReference type="EMBL" id="ETX00154.1"/>
    </source>
</evidence>
<proteinExistence type="predicted"/>
<reference evidence="2 3" key="1">
    <citation type="journal article" date="2014" name="Nature">
        <title>An environmental bacterial taxon with a large and distinct metabolic repertoire.</title>
        <authorList>
            <person name="Wilson M.C."/>
            <person name="Mori T."/>
            <person name="Ruckert C."/>
            <person name="Uria A.R."/>
            <person name="Helf M.J."/>
            <person name="Takada K."/>
            <person name="Gernert C."/>
            <person name="Steffens U.A."/>
            <person name="Heycke N."/>
            <person name="Schmitt S."/>
            <person name="Rinke C."/>
            <person name="Helfrich E.J."/>
            <person name="Brachmann A.O."/>
            <person name="Gurgui C."/>
            <person name="Wakimoto T."/>
            <person name="Kracht M."/>
            <person name="Crusemann M."/>
            <person name="Hentschel U."/>
            <person name="Abe I."/>
            <person name="Matsunaga S."/>
            <person name="Kalinowski J."/>
            <person name="Takeyama H."/>
            <person name="Piel J."/>
        </authorList>
    </citation>
    <scope>NUCLEOTIDE SEQUENCE [LARGE SCALE GENOMIC DNA]</scope>
    <source>
        <strain evidence="3">TSY1</strain>
    </source>
</reference>
<evidence type="ECO:0008006" key="4">
    <source>
        <dbReference type="Google" id="ProtNLM"/>
    </source>
</evidence>
<dbReference type="AlphaFoldDB" id="W4LQ00"/>